<evidence type="ECO:0000256" key="2">
    <source>
        <dbReference type="ARBA" id="ARBA00023242"/>
    </source>
</evidence>
<dbReference type="SMART" id="SM00906">
    <property type="entry name" value="Fungal_trans"/>
    <property type="match status" value="1"/>
</dbReference>
<keyword evidence="1" id="KW-0479">Metal-binding</keyword>
<gene>
    <name evidence="5" type="ORF">EDB81DRAFT_932572</name>
</gene>
<dbReference type="InterPro" id="IPR036864">
    <property type="entry name" value="Zn2-C6_fun-type_DNA-bd_sf"/>
</dbReference>
<dbReference type="Gene3D" id="4.10.240.10">
    <property type="entry name" value="Zn(2)-C6 fungal-type DNA-binding domain"/>
    <property type="match status" value="1"/>
</dbReference>
<sequence>MDSQQSPRSVIPRACHNCRIRKIRCNRQLPCSNCVTSHLICRPVAKSSAVVQLSPNERSPSEEQFQNLHERLCVVEEALKSQTSQSIKGSESRHVVNPQAIRDDRLTPNSSMGNRAPSFEGTSSFGQQTLLACQVSELTTSEAGHSPSILEEVAILRAILRNPENSPTMRPGRSLHELPNDDLKRMELPPSNFVIQVLGILKDTKSLLFLFHAVQDQSQVEELCRRIYFPLEPLSASELILFNGMFSVILSDLMNHTHENLDEEEVRRFQSVCQENFESAYETYEVVTSPTYQHTLALSIALIQAQMEGNLALHATLTSVAARHCLALGYHREERMMNLSSVEAQRARRLFWRIFIFDKNLSLRLGRAPIIQDYDVDVKQWIPSQDPGDSPWDQVFAAFVEFSRISAQIYQKLYSPSSNRLEASKRQALVDDLSATLSRWHEGWQQIDASKAYCREIFTTILEPAEVTYYSVLTILYRGMNLSNSVQDIVPACFEAAQQGLRAFLKLWPHNKSVPATHHYGIWIFLYSSFTPFIVAFLHCIKNEDAKDLELLKNVLDTVEQTSSVRETLKRQFDLCRALYRIAELFINDRLSTSDQRAALLNNTIALPLQPPFVDSWDFLDLNLPLSGYSATSTAFYI</sequence>
<evidence type="ECO:0000313" key="6">
    <source>
        <dbReference type="Proteomes" id="UP000738349"/>
    </source>
</evidence>
<protein>
    <submittedName>
        <fullName evidence="5">Fungal-specific transcription factor domain-containing protein</fullName>
    </submittedName>
</protein>
<feature type="region of interest" description="Disordered" evidence="3">
    <location>
        <begin position="84"/>
        <end position="122"/>
    </location>
</feature>
<dbReference type="Pfam" id="PF04082">
    <property type="entry name" value="Fungal_trans"/>
    <property type="match status" value="1"/>
</dbReference>
<evidence type="ECO:0000256" key="1">
    <source>
        <dbReference type="ARBA" id="ARBA00022723"/>
    </source>
</evidence>
<dbReference type="GO" id="GO:0008270">
    <property type="term" value="F:zinc ion binding"/>
    <property type="evidence" value="ECO:0007669"/>
    <property type="project" value="InterPro"/>
</dbReference>
<dbReference type="InterPro" id="IPR001138">
    <property type="entry name" value="Zn2Cys6_DnaBD"/>
</dbReference>
<organism evidence="5 6">
    <name type="scientific">Dactylonectria macrodidyma</name>
    <dbReference type="NCBI Taxonomy" id="307937"/>
    <lineage>
        <taxon>Eukaryota</taxon>
        <taxon>Fungi</taxon>
        <taxon>Dikarya</taxon>
        <taxon>Ascomycota</taxon>
        <taxon>Pezizomycotina</taxon>
        <taxon>Sordariomycetes</taxon>
        <taxon>Hypocreomycetidae</taxon>
        <taxon>Hypocreales</taxon>
        <taxon>Nectriaceae</taxon>
        <taxon>Dactylonectria</taxon>
    </lineage>
</organism>
<dbReference type="EMBL" id="JAGMUV010000007">
    <property type="protein sequence ID" value="KAH7148222.1"/>
    <property type="molecule type" value="Genomic_DNA"/>
</dbReference>
<dbReference type="PANTHER" id="PTHR46910:SF5">
    <property type="entry name" value="ZN(II)2CYS6 TRANSCRIPTION FACTOR (EUROFUNG)"/>
    <property type="match status" value="1"/>
</dbReference>
<dbReference type="InterPro" id="IPR050987">
    <property type="entry name" value="AtrR-like"/>
</dbReference>
<keyword evidence="2" id="KW-0539">Nucleus</keyword>
<dbReference type="GO" id="GO:0003677">
    <property type="term" value="F:DNA binding"/>
    <property type="evidence" value="ECO:0007669"/>
    <property type="project" value="InterPro"/>
</dbReference>
<dbReference type="PROSITE" id="PS00463">
    <property type="entry name" value="ZN2_CY6_FUNGAL_1"/>
    <property type="match status" value="1"/>
</dbReference>
<dbReference type="PROSITE" id="PS50048">
    <property type="entry name" value="ZN2_CY6_FUNGAL_2"/>
    <property type="match status" value="1"/>
</dbReference>
<dbReference type="SMART" id="SM00066">
    <property type="entry name" value="GAL4"/>
    <property type="match status" value="1"/>
</dbReference>
<dbReference type="Proteomes" id="UP000738349">
    <property type="component" value="Unassembled WGS sequence"/>
</dbReference>
<keyword evidence="6" id="KW-1185">Reference proteome</keyword>
<dbReference type="CDD" id="cd12148">
    <property type="entry name" value="fungal_TF_MHR"/>
    <property type="match status" value="1"/>
</dbReference>
<dbReference type="GO" id="GO:0006351">
    <property type="term" value="P:DNA-templated transcription"/>
    <property type="evidence" value="ECO:0007669"/>
    <property type="project" value="InterPro"/>
</dbReference>
<evidence type="ECO:0000256" key="3">
    <source>
        <dbReference type="SAM" id="MobiDB-lite"/>
    </source>
</evidence>
<dbReference type="PANTHER" id="PTHR46910">
    <property type="entry name" value="TRANSCRIPTION FACTOR PDR1"/>
    <property type="match status" value="1"/>
</dbReference>
<comment type="caution">
    <text evidence="5">The sequence shown here is derived from an EMBL/GenBank/DDBJ whole genome shotgun (WGS) entry which is preliminary data.</text>
</comment>
<dbReference type="OrthoDB" id="103819at2759"/>
<dbReference type="AlphaFoldDB" id="A0A9P9EZA2"/>
<dbReference type="CDD" id="cd00067">
    <property type="entry name" value="GAL4"/>
    <property type="match status" value="1"/>
</dbReference>
<evidence type="ECO:0000259" key="4">
    <source>
        <dbReference type="PROSITE" id="PS50048"/>
    </source>
</evidence>
<evidence type="ECO:0000313" key="5">
    <source>
        <dbReference type="EMBL" id="KAH7148222.1"/>
    </source>
</evidence>
<name>A0A9P9EZA2_9HYPO</name>
<dbReference type="GO" id="GO:0000981">
    <property type="term" value="F:DNA-binding transcription factor activity, RNA polymerase II-specific"/>
    <property type="evidence" value="ECO:0007669"/>
    <property type="project" value="InterPro"/>
</dbReference>
<dbReference type="InterPro" id="IPR007219">
    <property type="entry name" value="XnlR_reg_dom"/>
</dbReference>
<dbReference type="Pfam" id="PF00172">
    <property type="entry name" value="Zn_clus"/>
    <property type="match status" value="1"/>
</dbReference>
<dbReference type="SUPFAM" id="SSF57701">
    <property type="entry name" value="Zn2/Cys6 DNA-binding domain"/>
    <property type="match status" value="1"/>
</dbReference>
<accession>A0A9P9EZA2</accession>
<reference evidence="5" key="1">
    <citation type="journal article" date="2021" name="Nat. Commun.">
        <title>Genetic determinants of endophytism in the Arabidopsis root mycobiome.</title>
        <authorList>
            <person name="Mesny F."/>
            <person name="Miyauchi S."/>
            <person name="Thiergart T."/>
            <person name="Pickel B."/>
            <person name="Atanasova L."/>
            <person name="Karlsson M."/>
            <person name="Huettel B."/>
            <person name="Barry K.W."/>
            <person name="Haridas S."/>
            <person name="Chen C."/>
            <person name="Bauer D."/>
            <person name="Andreopoulos W."/>
            <person name="Pangilinan J."/>
            <person name="LaButti K."/>
            <person name="Riley R."/>
            <person name="Lipzen A."/>
            <person name="Clum A."/>
            <person name="Drula E."/>
            <person name="Henrissat B."/>
            <person name="Kohler A."/>
            <person name="Grigoriev I.V."/>
            <person name="Martin F.M."/>
            <person name="Hacquard S."/>
        </authorList>
    </citation>
    <scope>NUCLEOTIDE SEQUENCE</scope>
    <source>
        <strain evidence="5">MPI-CAGE-AT-0147</strain>
    </source>
</reference>
<feature type="domain" description="Zn(2)-C6 fungal-type" evidence="4">
    <location>
        <begin position="14"/>
        <end position="41"/>
    </location>
</feature>
<proteinExistence type="predicted"/>